<accession>A0A2G9UWM2</accession>
<dbReference type="AlphaFoldDB" id="A0A2G9UWM2"/>
<evidence type="ECO:0000313" key="2">
    <source>
        <dbReference type="Proteomes" id="UP000230423"/>
    </source>
</evidence>
<protein>
    <submittedName>
        <fullName evidence="1">Uncharacterized protein</fullName>
    </submittedName>
</protein>
<dbReference type="EMBL" id="KZ345366">
    <property type="protein sequence ID" value="PIO73900.1"/>
    <property type="molecule type" value="Genomic_DNA"/>
</dbReference>
<evidence type="ECO:0000313" key="1">
    <source>
        <dbReference type="EMBL" id="PIO73900.1"/>
    </source>
</evidence>
<organism evidence="1 2">
    <name type="scientific">Teladorsagia circumcincta</name>
    <name type="common">Brown stomach worm</name>
    <name type="synonym">Ostertagia circumcincta</name>
    <dbReference type="NCBI Taxonomy" id="45464"/>
    <lineage>
        <taxon>Eukaryota</taxon>
        <taxon>Metazoa</taxon>
        <taxon>Ecdysozoa</taxon>
        <taxon>Nematoda</taxon>
        <taxon>Chromadorea</taxon>
        <taxon>Rhabditida</taxon>
        <taxon>Rhabditina</taxon>
        <taxon>Rhabditomorpha</taxon>
        <taxon>Strongyloidea</taxon>
        <taxon>Trichostrongylidae</taxon>
        <taxon>Teladorsagia</taxon>
    </lineage>
</organism>
<dbReference type="Proteomes" id="UP000230423">
    <property type="component" value="Unassembled WGS sequence"/>
</dbReference>
<reference evidence="1 2" key="1">
    <citation type="submission" date="2015-09" db="EMBL/GenBank/DDBJ databases">
        <title>Draft genome of the parasitic nematode Teladorsagia circumcincta isolate WARC Sus (inbred).</title>
        <authorList>
            <person name="Mitreva M."/>
        </authorList>
    </citation>
    <scope>NUCLEOTIDE SEQUENCE [LARGE SCALE GENOMIC DNA]</scope>
    <source>
        <strain evidence="1 2">S</strain>
    </source>
</reference>
<name>A0A2G9UWM2_TELCI</name>
<dbReference type="OrthoDB" id="1028014at2759"/>
<sequence>MLEPIIEDPDSILESLSNLEHYRKYRNALTDGHKTIETIAEMHIASANPEQRLFLYEEIIKCQRRRGLHFSSDQIRIHLNCALAYYDIMSDSPKKTLEDEVNMQSHLFAALVRMRTFFGQLYPAYSSAMLAANEFIQMHEKGSKNFVAAMRKLRSVLTNLAPTFPPVK</sequence>
<gene>
    <name evidence="1" type="ORF">TELCIR_04109</name>
</gene>
<keyword evidence="2" id="KW-1185">Reference proteome</keyword>
<proteinExistence type="predicted"/>